<dbReference type="Proteomes" id="UP000028623">
    <property type="component" value="Unassembled WGS sequence"/>
</dbReference>
<proteinExistence type="predicted"/>
<evidence type="ECO:0000313" key="3">
    <source>
        <dbReference type="Proteomes" id="UP000028623"/>
    </source>
</evidence>
<feature type="signal peptide" evidence="1">
    <location>
        <begin position="1"/>
        <end position="23"/>
    </location>
</feature>
<dbReference type="PANTHER" id="PTHR37691">
    <property type="entry name" value="BLR3518 PROTEIN"/>
    <property type="match status" value="1"/>
</dbReference>
<keyword evidence="3" id="KW-1185">Reference proteome</keyword>
<evidence type="ECO:0000313" key="2">
    <source>
        <dbReference type="EMBL" id="KFC22394.1"/>
    </source>
</evidence>
<accession>A0A085BIU9</accession>
<dbReference type="STRING" id="421072.SAMN04488097_2764"/>
<feature type="chain" id="PRO_5001787186" evidence="1">
    <location>
        <begin position="24"/>
        <end position="149"/>
    </location>
</feature>
<dbReference type="Gene3D" id="3.40.1260.10">
    <property type="entry name" value="DsrEFH-like"/>
    <property type="match status" value="1"/>
</dbReference>
<dbReference type="OrthoDB" id="678766at2"/>
<gene>
    <name evidence="2" type="ORF">IO89_10710</name>
</gene>
<protein>
    <submittedName>
        <fullName evidence="2">Uncharacterized protein</fullName>
    </submittedName>
</protein>
<reference evidence="2 3" key="1">
    <citation type="submission" date="2014-07" db="EMBL/GenBank/DDBJ databases">
        <title>Epilithonimonas lactis LMG 22401 Genome.</title>
        <authorList>
            <person name="Pipes S.E."/>
            <person name="Stropko S.J."/>
        </authorList>
    </citation>
    <scope>NUCLEOTIDE SEQUENCE [LARGE SCALE GENOMIC DNA]</scope>
    <source>
        <strain evidence="2 3">LMG 24401</strain>
    </source>
</reference>
<dbReference type="eggNOG" id="COG1416">
    <property type="taxonomic scope" value="Bacteria"/>
</dbReference>
<name>A0A085BIU9_9FLAO</name>
<comment type="caution">
    <text evidence="2">The sequence shown here is derived from an EMBL/GenBank/DDBJ whole genome shotgun (WGS) entry which is preliminary data.</text>
</comment>
<dbReference type="PANTHER" id="PTHR37691:SF1">
    <property type="entry name" value="BLR3518 PROTEIN"/>
    <property type="match status" value="1"/>
</dbReference>
<dbReference type="Pfam" id="PF02635">
    <property type="entry name" value="DsrE"/>
    <property type="match status" value="1"/>
</dbReference>
<dbReference type="EMBL" id="JPLY01000003">
    <property type="protein sequence ID" value="KFC22394.1"/>
    <property type="molecule type" value="Genomic_DNA"/>
</dbReference>
<dbReference type="SUPFAM" id="SSF75169">
    <property type="entry name" value="DsrEFH-like"/>
    <property type="match status" value="1"/>
</dbReference>
<dbReference type="InterPro" id="IPR003787">
    <property type="entry name" value="Sulphur_relay_DsrE/F-like"/>
</dbReference>
<dbReference type="InterPro" id="IPR027396">
    <property type="entry name" value="DsrEFH-like"/>
</dbReference>
<keyword evidence="1" id="KW-0732">Signal</keyword>
<dbReference type="AlphaFoldDB" id="A0A085BIU9"/>
<organism evidence="2 3">
    <name type="scientific">Epilithonimonas lactis</name>
    <dbReference type="NCBI Taxonomy" id="421072"/>
    <lineage>
        <taxon>Bacteria</taxon>
        <taxon>Pseudomonadati</taxon>
        <taxon>Bacteroidota</taxon>
        <taxon>Flavobacteriia</taxon>
        <taxon>Flavobacteriales</taxon>
        <taxon>Weeksellaceae</taxon>
        <taxon>Chryseobacterium group</taxon>
        <taxon>Epilithonimonas</taxon>
    </lineage>
</organism>
<sequence>MKNLIKILTFSVFLTGFMGFAQKATVYEPAKSINKEYKALYVINEGDDQKIRVIIRNINNAMEDPRLKGKLKVELLAFGGGVEMFRKKNPYGELLTGLQDKGVVMVQCENTLREKKIEKSELFEFVNYTPSGNGEMILRQDEGWAIVKP</sequence>
<dbReference type="RefSeq" id="WP_034741435.1">
    <property type="nucleotide sequence ID" value="NZ_FOFI01000003.1"/>
</dbReference>
<evidence type="ECO:0000256" key="1">
    <source>
        <dbReference type="SAM" id="SignalP"/>
    </source>
</evidence>